<evidence type="ECO:0000313" key="1">
    <source>
        <dbReference type="EMBL" id="TKS65192.1"/>
    </source>
</evidence>
<dbReference type="AlphaFoldDB" id="A0A4V6ALT6"/>
<sequence>MALANLLDTKVQGALVRSRVQNITEMDAPSGFFFALEKKHGQKKAILSLLSDTGEELNEPGQIRQRAVEFYSSLFTSEYEENDTLCEGFCSELPQVSTEINSQLERPLEMEELHTALQSMQGQRSPGVDGLTVEFYKTFWSMIAPDVLEVFNESLASGSLPLSCRRAVVALLPKKGNLQDIKNWRPVSLLCTDYKILSKALANRLREAMEHVIHRDQSYCVPGSFLWKIMQKFGFSTGFIAKIRVLYSDIKSMLKFNGSLCAP</sequence>
<protein>
    <submittedName>
        <fullName evidence="1">Putative 149 kDa protein ORF 2</fullName>
    </submittedName>
</protein>
<organism evidence="1 2">
    <name type="scientific">Collichthys lucidus</name>
    <name type="common">Big head croaker</name>
    <name type="synonym">Sciaena lucida</name>
    <dbReference type="NCBI Taxonomy" id="240159"/>
    <lineage>
        <taxon>Eukaryota</taxon>
        <taxon>Metazoa</taxon>
        <taxon>Chordata</taxon>
        <taxon>Craniata</taxon>
        <taxon>Vertebrata</taxon>
        <taxon>Euteleostomi</taxon>
        <taxon>Actinopterygii</taxon>
        <taxon>Neopterygii</taxon>
        <taxon>Teleostei</taxon>
        <taxon>Neoteleostei</taxon>
        <taxon>Acanthomorphata</taxon>
        <taxon>Eupercaria</taxon>
        <taxon>Sciaenidae</taxon>
        <taxon>Collichthys</taxon>
    </lineage>
</organism>
<reference evidence="1 2" key="1">
    <citation type="submission" date="2019-01" db="EMBL/GenBank/DDBJ databases">
        <title>Genome Assembly of Collichthys lucidus.</title>
        <authorList>
            <person name="Cai M."/>
            <person name="Xiao S."/>
        </authorList>
    </citation>
    <scope>NUCLEOTIDE SEQUENCE [LARGE SCALE GENOMIC DNA]</scope>
    <source>
        <strain evidence="1">JT15FE1705JMU</strain>
        <tissue evidence="1">Muscle</tissue>
    </source>
</reference>
<keyword evidence="2" id="KW-1185">Reference proteome</keyword>
<dbReference type="STRING" id="240159.A0A4V6ALT6"/>
<dbReference type="SUPFAM" id="SSF56672">
    <property type="entry name" value="DNA/RNA polymerases"/>
    <property type="match status" value="1"/>
</dbReference>
<dbReference type="Proteomes" id="UP000298787">
    <property type="component" value="Unassembled WGS sequence"/>
</dbReference>
<name>A0A4V6ALT6_COLLU</name>
<gene>
    <name evidence="1" type="ORF">D9C73_028074</name>
</gene>
<accession>A0A4V6ALT6</accession>
<evidence type="ECO:0000313" key="2">
    <source>
        <dbReference type="Proteomes" id="UP000298787"/>
    </source>
</evidence>
<dbReference type="EMBL" id="ML240514">
    <property type="protein sequence ID" value="TKS65192.1"/>
    <property type="molecule type" value="Genomic_DNA"/>
</dbReference>
<dbReference type="PANTHER" id="PTHR19446">
    <property type="entry name" value="REVERSE TRANSCRIPTASES"/>
    <property type="match status" value="1"/>
</dbReference>
<dbReference type="InterPro" id="IPR043502">
    <property type="entry name" value="DNA/RNA_pol_sf"/>
</dbReference>
<proteinExistence type="predicted"/>